<feature type="transmembrane region" description="Helical" evidence="7">
    <location>
        <begin position="287"/>
        <end position="311"/>
    </location>
</feature>
<keyword evidence="4 7" id="KW-1133">Transmembrane helix</keyword>
<keyword evidence="2" id="KW-1003">Cell membrane</keyword>
<dbReference type="PANTHER" id="PTHR10010">
    <property type="entry name" value="SOLUTE CARRIER FAMILY 34 SODIUM PHOSPHATE , MEMBER 2-RELATED"/>
    <property type="match status" value="1"/>
</dbReference>
<gene>
    <name evidence="9" type="ORF">SMB34_19865</name>
</gene>
<organism evidence="9 10">
    <name type="scientific">Thalassospira permensis NBRC 106175</name>
    <dbReference type="NCBI Taxonomy" id="1353532"/>
    <lineage>
        <taxon>Bacteria</taxon>
        <taxon>Pseudomonadati</taxon>
        <taxon>Pseudomonadota</taxon>
        <taxon>Alphaproteobacteria</taxon>
        <taxon>Rhodospirillales</taxon>
        <taxon>Thalassospiraceae</taxon>
        <taxon>Thalassospira</taxon>
    </lineage>
</organism>
<evidence type="ECO:0000256" key="2">
    <source>
        <dbReference type="ARBA" id="ARBA00022475"/>
    </source>
</evidence>
<dbReference type="InterPro" id="IPR003841">
    <property type="entry name" value="Na/Pi_transpt"/>
</dbReference>
<feature type="transmembrane region" description="Helical" evidence="7">
    <location>
        <begin position="331"/>
        <end position="349"/>
    </location>
</feature>
<dbReference type="Pfam" id="PF02690">
    <property type="entry name" value="Na_Pi_cotrans"/>
    <property type="match status" value="1"/>
</dbReference>
<keyword evidence="3 7" id="KW-0812">Transmembrane</keyword>
<keyword evidence="10" id="KW-1185">Reference proteome</keyword>
<sequence length="609" mass="65979">MAGSVPMSSLRLSAFLSALTAVLTVLPMRGILAATNDPSVPDLQPGWMMIGLLGGLALFLYGMDHLATALKTLAGARLRVILAKMTRNRFMAVLSGVAITGLVQSSSVTTVLVVGFVSAGLMSFAQSIAVIMGANIGTTLTAQIIAFRIDAVAPLMIAVGFGVMTFWRDRSWSLGGRALLGLGLLFFGMGMMSEAMEPLRTYDLFINLMAQMTNPFLSIAIAAAFTALVQSSSATTGIVIALAGQGLVPLEGGIALIFGANIGTCITALLVTIGKNRDAMRTALGHVFFNVVGVLIWLPFIPQLAGFVHAVSLGEEGGQVDIAREIANAHSIFNIANVAIMIGFVPWIARLIEKCVPVRDVFEPPLDPAPKFLVNEIANTPSAALMLLRKEVMHMGDIVCDVVRRGRETMQNPTLEKLEKIAELDDGVDSLQDAIARFAGKLRHSELLPSDQNRLLNKLAISNHLEAIGDIISEEMTELVGRLLAERNLPLLDSREKMSELFTFSEECLKQALTAFASDDVEAANRVLARKAEFIEKMDVTLRRISDEIGPRDADIRRYRTEVALVERINRLYERARRIARASLAITRDDRDDNSNSPERTPHGHPVAP</sequence>
<feature type="transmembrane region" description="Helical" evidence="7">
    <location>
        <begin position="49"/>
        <end position="70"/>
    </location>
</feature>
<dbReference type="InterPro" id="IPR026022">
    <property type="entry name" value="PhoU_dom"/>
</dbReference>
<feature type="region of interest" description="Disordered" evidence="6">
    <location>
        <begin position="588"/>
        <end position="609"/>
    </location>
</feature>
<evidence type="ECO:0000256" key="1">
    <source>
        <dbReference type="ARBA" id="ARBA00004651"/>
    </source>
</evidence>
<proteinExistence type="predicted"/>
<feature type="domain" description="PhoU" evidence="8">
    <location>
        <begin position="393"/>
        <end position="472"/>
    </location>
</feature>
<feature type="transmembrane region" description="Helical" evidence="7">
    <location>
        <begin position="145"/>
        <end position="167"/>
    </location>
</feature>
<feature type="transmembrane region" description="Helical" evidence="7">
    <location>
        <begin position="254"/>
        <end position="275"/>
    </location>
</feature>
<feature type="transmembrane region" description="Helical" evidence="7">
    <location>
        <begin position="216"/>
        <end position="242"/>
    </location>
</feature>
<evidence type="ECO:0000256" key="3">
    <source>
        <dbReference type="ARBA" id="ARBA00022692"/>
    </source>
</evidence>
<evidence type="ECO:0000256" key="7">
    <source>
        <dbReference type="SAM" id="Phobius"/>
    </source>
</evidence>
<evidence type="ECO:0000313" key="9">
    <source>
        <dbReference type="EMBL" id="KEO54954.1"/>
    </source>
</evidence>
<dbReference type="Gene3D" id="1.20.58.220">
    <property type="entry name" value="Phosphate transport system protein phou homolog 2, domain 2"/>
    <property type="match status" value="1"/>
</dbReference>
<feature type="transmembrane region" description="Helical" evidence="7">
    <location>
        <begin position="179"/>
        <end position="196"/>
    </location>
</feature>
<dbReference type="InterPro" id="IPR004633">
    <property type="entry name" value="NaPi_cotrn-rel/YqeW-like"/>
</dbReference>
<evidence type="ECO:0000256" key="4">
    <source>
        <dbReference type="ARBA" id="ARBA00022989"/>
    </source>
</evidence>
<reference evidence="9 10" key="1">
    <citation type="submission" date="2013-07" db="EMBL/GenBank/DDBJ databases">
        <title>Thalassospira permensis NBRC 106175 Genome Sequencing.</title>
        <authorList>
            <person name="Lai Q."/>
            <person name="Shao Z."/>
        </authorList>
    </citation>
    <scope>NUCLEOTIDE SEQUENCE [LARGE SCALE GENOMIC DNA]</scope>
    <source>
        <strain evidence="9 10">NBRC 106175</strain>
    </source>
</reference>
<comment type="caution">
    <text evidence="9">The sequence shown here is derived from an EMBL/GenBank/DDBJ whole genome shotgun (WGS) entry which is preliminary data.</text>
</comment>
<feature type="transmembrane region" description="Helical" evidence="7">
    <location>
        <begin position="113"/>
        <end position="133"/>
    </location>
</feature>
<evidence type="ECO:0000259" key="8">
    <source>
        <dbReference type="Pfam" id="PF01895"/>
    </source>
</evidence>
<feature type="transmembrane region" description="Helical" evidence="7">
    <location>
        <begin position="90"/>
        <end position="107"/>
    </location>
</feature>
<dbReference type="InterPro" id="IPR038078">
    <property type="entry name" value="PhoU-like_sf"/>
</dbReference>
<comment type="subcellular location">
    <subcellularLocation>
        <location evidence="1">Cell membrane</location>
        <topology evidence="1">Multi-pass membrane protein</topology>
    </subcellularLocation>
</comment>
<dbReference type="Proteomes" id="UP000027463">
    <property type="component" value="Unassembled WGS sequence"/>
</dbReference>
<dbReference type="NCBIfam" id="TIGR00704">
    <property type="entry name" value="NaPi_cotrn_rel"/>
    <property type="match status" value="1"/>
</dbReference>
<accession>A0ABR4TLS6</accession>
<protein>
    <submittedName>
        <fullName evidence="9">Na/Pi cotransporter</fullName>
    </submittedName>
</protein>
<evidence type="ECO:0000256" key="6">
    <source>
        <dbReference type="SAM" id="MobiDB-lite"/>
    </source>
</evidence>
<dbReference type="NCBIfam" id="NF037997">
    <property type="entry name" value="Na_Pi_symport"/>
    <property type="match status" value="1"/>
</dbReference>
<dbReference type="SUPFAM" id="SSF109755">
    <property type="entry name" value="PhoU-like"/>
    <property type="match status" value="1"/>
</dbReference>
<dbReference type="EMBL" id="AUNC01000027">
    <property type="protein sequence ID" value="KEO54954.1"/>
    <property type="molecule type" value="Genomic_DNA"/>
</dbReference>
<evidence type="ECO:0000313" key="10">
    <source>
        <dbReference type="Proteomes" id="UP000027463"/>
    </source>
</evidence>
<keyword evidence="5 7" id="KW-0472">Membrane</keyword>
<evidence type="ECO:0000256" key="5">
    <source>
        <dbReference type="ARBA" id="ARBA00023136"/>
    </source>
</evidence>
<dbReference type="Pfam" id="PF01895">
    <property type="entry name" value="PhoU"/>
    <property type="match status" value="1"/>
</dbReference>
<name>A0ABR4TLS6_9PROT</name>
<dbReference type="PANTHER" id="PTHR10010:SF46">
    <property type="entry name" value="SODIUM-DEPENDENT PHOSPHATE TRANSPORT PROTEIN 2B"/>
    <property type="match status" value="1"/>
</dbReference>